<sequence>MIVAGIQHTARTTCRAEKVRCDGSQPCYRNCLRRGIDCSYMNQGAALKRWINETLIYPPTADDLTGALAAGDPVNRPVNRTEVPAGLGCI</sequence>
<evidence type="ECO:0000259" key="2">
    <source>
        <dbReference type="SMART" id="SM00066"/>
    </source>
</evidence>
<keyword evidence="1" id="KW-0539">Nucleus</keyword>
<evidence type="ECO:0000256" key="1">
    <source>
        <dbReference type="ARBA" id="ARBA00023242"/>
    </source>
</evidence>
<dbReference type="GeneID" id="92087514"/>
<dbReference type="InterPro" id="IPR036864">
    <property type="entry name" value="Zn2-C6_fun-type_DNA-bd_sf"/>
</dbReference>
<dbReference type="SUPFAM" id="SSF57701">
    <property type="entry name" value="Zn2/Cys6 DNA-binding domain"/>
    <property type="match status" value="1"/>
</dbReference>
<gene>
    <name evidence="3" type="ORF">PG994_003042</name>
</gene>
<accession>A0ABR1W9T6</accession>
<evidence type="ECO:0000313" key="3">
    <source>
        <dbReference type="EMBL" id="KAK8079235.1"/>
    </source>
</evidence>
<dbReference type="Gene3D" id="4.10.240.10">
    <property type="entry name" value="Zn(2)-C6 fungal-type DNA-binding domain"/>
    <property type="match status" value="1"/>
</dbReference>
<protein>
    <recommendedName>
        <fullName evidence="2">Zn(2)-C6 fungal-type domain-containing protein</fullName>
    </recommendedName>
</protein>
<evidence type="ECO:0000313" key="4">
    <source>
        <dbReference type="Proteomes" id="UP001480595"/>
    </source>
</evidence>
<dbReference type="InterPro" id="IPR001138">
    <property type="entry name" value="Zn2Cys6_DnaBD"/>
</dbReference>
<dbReference type="Pfam" id="PF00172">
    <property type="entry name" value="Zn_clus"/>
    <property type="match status" value="1"/>
</dbReference>
<dbReference type="RefSeq" id="XP_066720306.1">
    <property type="nucleotide sequence ID" value="XM_066854451.1"/>
</dbReference>
<feature type="domain" description="Zn(2)-C6 fungal-type" evidence="2">
    <location>
        <begin position="5"/>
        <end position="49"/>
    </location>
</feature>
<dbReference type="SMART" id="SM00066">
    <property type="entry name" value="GAL4"/>
    <property type="match status" value="1"/>
</dbReference>
<name>A0ABR1W9T6_9PEZI</name>
<organism evidence="3 4">
    <name type="scientific">Apiospora phragmitis</name>
    <dbReference type="NCBI Taxonomy" id="2905665"/>
    <lineage>
        <taxon>Eukaryota</taxon>
        <taxon>Fungi</taxon>
        <taxon>Dikarya</taxon>
        <taxon>Ascomycota</taxon>
        <taxon>Pezizomycotina</taxon>
        <taxon>Sordariomycetes</taxon>
        <taxon>Xylariomycetidae</taxon>
        <taxon>Amphisphaeriales</taxon>
        <taxon>Apiosporaceae</taxon>
        <taxon>Apiospora</taxon>
    </lineage>
</organism>
<keyword evidence="4" id="KW-1185">Reference proteome</keyword>
<dbReference type="CDD" id="cd00067">
    <property type="entry name" value="GAL4"/>
    <property type="match status" value="1"/>
</dbReference>
<dbReference type="Proteomes" id="UP001480595">
    <property type="component" value="Unassembled WGS sequence"/>
</dbReference>
<proteinExistence type="predicted"/>
<reference evidence="3 4" key="1">
    <citation type="submission" date="2023-01" db="EMBL/GenBank/DDBJ databases">
        <title>Analysis of 21 Apiospora genomes using comparative genomics revels a genus with tremendous synthesis potential of carbohydrate active enzymes and secondary metabolites.</title>
        <authorList>
            <person name="Sorensen T."/>
        </authorList>
    </citation>
    <scope>NUCLEOTIDE SEQUENCE [LARGE SCALE GENOMIC DNA]</scope>
    <source>
        <strain evidence="3 4">CBS 135458</strain>
    </source>
</reference>
<dbReference type="EMBL" id="JAQQWL010000003">
    <property type="protein sequence ID" value="KAK8079235.1"/>
    <property type="molecule type" value="Genomic_DNA"/>
</dbReference>
<comment type="caution">
    <text evidence="3">The sequence shown here is derived from an EMBL/GenBank/DDBJ whole genome shotgun (WGS) entry which is preliminary data.</text>
</comment>